<evidence type="ECO:0000313" key="1">
    <source>
        <dbReference type="EMBL" id="MFH6602201.1"/>
    </source>
</evidence>
<protein>
    <submittedName>
        <fullName evidence="1">Ig-like domain-containing protein</fullName>
    </submittedName>
</protein>
<name>A0ACC7LGC6_9FLAO</name>
<organism evidence="1 2">
    <name type="scientific">Meishania litoralis</name>
    <dbReference type="NCBI Taxonomy" id="3434685"/>
    <lineage>
        <taxon>Bacteria</taxon>
        <taxon>Pseudomonadati</taxon>
        <taxon>Bacteroidota</taxon>
        <taxon>Flavobacteriia</taxon>
        <taxon>Flavobacteriales</taxon>
        <taxon>Flavobacteriaceae</taxon>
        <taxon>Meishania</taxon>
    </lineage>
</organism>
<reference evidence="1" key="1">
    <citation type="submission" date="2024-09" db="EMBL/GenBank/DDBJ databases">
        <authorList>
            <person name="Liu J."/>
        </authorList>
    </citation>
    <scope>NUCLEOTIDE SEQUENCE</scope>
    <source>
        <strain evidence="1">NBU2967</strain>
    </source>
</reference>
<dbReference type="Proteomes" id="UP001595191">
    <property type="component" value="Unassembled WGS sequence"/>
</dbReference>
<proteinExistence type="predicted"/>
<dbReference type="EMBL" id="JBHFPV010000001">
    <property type="protein sequence ID" value="MFH6602201.1"/>
    <property type="molecule type" value="Genomic_DNA"/>
</dbReference>
<comment type="caution">
    <text evidence="1">The sequence shown here is derived from an EMBL/GenBank/DDBJ whole genome shotgun (WGS) entry which is preliminary data.</text>
</comment>
<sequence length="1276" mass="139163">MSIITPHIKRLFVFGLAIGLLSFIPFFAGPGLTSPEPMGKFLNGIFPDQPTSDKPYRIAFPNLSFDSPLTFSPIPNTNVLVVGQRNGIVYWFQNDDAVSSKNLVADFSDEVGIVWDGGFLGLAIHPEFGQAGKNHMYMWYTTKDAQGRHYPNAFLSGFGCNLEDYWGSFLILKRIEVNPVTYEMVPGSDLTMMKMRMYGSTHRGGGMVFGDDGFLYIATADQCAYSKPQDIAGNLDGGVLRIDVDMDPVRSHAPIRKMPEASRFSDELSGVGYFIPNDNPFLSPTGENFEEYYTLGHRNPHRMTKDRETGIMYIGEIGENTHEEINVVSKGKNYGWPIFEGNIAGGSSQCTTMYNGMPHEHPLVAFPRADANAIIGGFVYRGNEMPDFYGKYICADYGVGEEIWAVDTATGEYEFLTQFSPTDIISFGEDQSGELYLLSEGDGVYLYRLTQNSGNFSEVPLLLSQTGIFEDLLTLTPNDGVIPYDMTEAFWSDGALKRRWMAIPNDGTHDTPEEQIEFSENGDWEFPVGSVLIKHLELPVDEGNPSVIRRLETRLVIKAEDESYYYLVYKWNEQGTDAVLLYDSLDEQITVTKEDGSTRTQVWHYPNSPECFACHDTGGSLGPRTRYLNKNIVYDKTGIDANQLVTLSHLGILNESIDDAKAAQYQTHKAMNDPTATLDEKARSYLDLNCAYCHRPGRSGERAQFDLRLFNTLEQTGLLTAGTNTPIGVQGEKILVPGDASKSILYHRTNSVNTTIMMPPLAKNLVDEKAVALIEEWIDQLNPNTGTTSIQQGSYRLTNVGSGLVMDVFDSSTESLADIIQSDLSGATSQQFMFESAESGFFTIEAEHSSYYLDVEQDGQSSGTNVLQYPYHGNVNQLWAVEYLGNDEYAIKSKSNGLYLGVENNSTSSGASIKTYLNDGSDFMRWRFTSLSTIAVAGVSLSSGELVLNVGENVDLTALIDPTNASNTGVSWSTSDPNIAAIDANGRVTAIAEGTVTITVTTDDGGFTATREITVSDGIVQVSGVSLASDEVTLAEDETIGFTAIIAPSNATDSSVVWSTSDASIATVDGNGLVTAVSEGTASIMVTTNDGGFSATTVVNVNNNVVHVTGVSVSLATAVLYVGETLSLNATISPANADNGSVVWSTSDENIATVDAEGNVTALSEGSVSITVTTTEGSFTDISEITVQELEEADFEPIIYPNPTEGQLNVDLRTYESTEVSVTLFNSLRQKLAGKVFDMEHGAFEEIDVSTLSNGVYYITFESDGHRDAKAFIVNR</sequence>
<accession>A0ACC7LGC6</accession>
<evidence type="ECO:0000313" key="2">
    <source>
        <dbReference type="Proteomes" id="UP001595191"/>
    </source>
</evidence>
<gene>
    <name evidence="1" type="ORF">ACEZ3G_01840</name>
</gene>
<keyword evidence="2" id="KW-1185">Reference proteome</keyword>